<dbReference type="EMBL" id="BRPK01000003">
    <property type="protein sequence ID" value="GLB36278.1"/>
    <property type="molecule type" value="Genomic_DNA"/>
</dbReference>
<keyword evidence="1" id="KW-0732">Signal</keyword>
<proteinExistence type="predicted"/>
<sequence>MIFAPLSLGLVLLPFVSAAVHDVQVGGAGGKLEYSPEAISAQPGDQVVFHFHAKNHTVTQSSFANPCGLKDGGFESGFMPVPVNQTDNLPTYTITINDTQPVWVFCRQAANTPASHCGQGMVFAVNCGLDGAPNSFTNFKKSALAIGASLSAAAASPTGAPAAQWTTAAYGGLTIPAAPQVTPVTQTITLGSEVWTTTYNSYPGSPGPTPAAAQGVVHRVVVGGPGKLAFDPPSISAQPRDTVVFEFHQKNHTVTQSSFADPCRKLNGGFDSDFVPVPDNVTSDWPTWSLVVNDTAPLWAYCRQKTPASHCGAGMVFAINAVENSERNFTAFQNVAKALNGTAAAQNTAPTTTPANGAISVRMGGAGFALAVAAVVASFF</sequence>
<organism evidence="2 3">
    <name type="scientific">Lyophyllum shimeji</name>
    <name type="common">Hon-shimeji</name>
    <name type="synonym">Tricholoma shimeji</name>
    <dbReference type="NCBI Taxonomy" id="47721"/>
    <lineage>
        <taxon>Eukaryota</taxon>
        <taxon>Fungi</taxon>
        <taxon>Dikarya</taxon>
        <taxon>Basidiomycota</taxon>
        <taxon>Agaricomycotina</taxon>
        <taxon>Agaricomycetes</taxon>
        <taxon>Agaricomycetidae</taxon>
        <taxon>Agaricales</taxon>
        <taxon>Tricholomatineae</taxon>
        <taxon>Lyophyllaceae</taxon>
        <taxon>Lyophyllum</taxon>
    </lineage>
</organism>
<evidence type="ECO:0000313" key="3">
    <source>
        <dbReference type="Proteomes" id="UP001063166"/>
    </source>
</evidence>
<keyword evidence="3" id="KW-1185">Reference proteome</keyword>
<evidence type="ECO:0008006" key="4">
    <source>
        <dbReference type="Google" id="ProtNLM"/>
    </source>
</evidence>
<protein>
    <recommendedName>
        <fullName evidence="4">Cupredoxin</fullName>
    </recommendedName>
</protein>
<dbReference type="InterPro" id="IPR008972">
    <property type="entry name" value="Cupredoxin"/>
</dbReference>
<gene>
    <name evidence="2" type="ORF">LshimejAT787_0305660</name>
</gene>
<dbReference type="Gene3D" id="2.60.40.420">
    <property type="entry name" value="Cupredoxins - blue copper proteins"/>
    <property type="match status" value="2"/>
</dbReference>
<dbReference type="Proteomes" id="UP001063166">
    <property type="component" value="Unassembled WGS sequence"/>
</dbReference>
<evidence type="ECO:0000313" key="2">
    <source>
        <dbReference type="EMBL" id="GLB36278.1"/>
    </source>
</evidence>
<dbReference type="AlphaFoldDB" id="A0A9P3UK42"/>
<accession>A0A9P3UK42</accession>
<dbReference type="InterPro" id="IPR052953">
    <property type="entry name" value="Ser-rich/MCO-related"/>
</dbReference>
<feature type="signal peptide" evidence="1">
    <location>
        <begin position="1"/>
        <end position="18"/>
    </location>
</feature>
<reference evidence="2" key="1">
    <citation type="submission" date="2022-07" db="EMBL/GenBank/DDBJ databases">
        <title>The genome of Lyophyllum shimeji provides insight into the initial evolution of ectomycorrhizal fungal genome.</title>
        <authorList>
            <person name="Kobayashi Y."/>
            <person name="Shibata T."/>
            <person name="Hirakawa H."/>
            <person name="Shigenobu S."/>
            <person name="Nishiyama T."/>
            <person name="Yamada A."/>
            <person name="Hasebe M."/>
            <person name="Kawaguchi M."/>
        </authorList>
    </citation>
    <scope>NUCLEOTIDE SEQUENCE</scope>
    <source>
        <strain evidence="2">AT787</strain>
    </source>
</reference>
<name>A0A9P3UK42_LYOSH</name>
<dbReference type="PANTHER" id="PTHR34883">
    <property type="entry name" value="SERINE-RICH PROTEIN, PUTATIVE-RELATED-RELATED"/>
    <property type="match status" value="1"/>
</dbReference>
<dbReference type="CDD" id="cd00920">
    <property type="entry name" value="Cupredoxin"/>
    <property type="match status" value="2"/>
</dbReference>
<dbReference type="OrthoDB" id="1921208at2759"/>
<dbReference type="PANTHER" id="PTHR34883:SF4">
    <property type="entry name" value="CUPREDOXIN"/>
    <property type="match status" value="1"/>
</dbReference>
<comment type="caution">
    <text evidence="2">The sequence shown here is derived from an EMBL/GenBank/DDBJ whole genome shotgun (WGS) entry which is preliminary data.</text>
</comment>
<dbReference type="SUPFAM" id="SSF49503">
    <property type="entry name" value="Cupredoxins"/>
    <property type="match status" value="2"/>
</dbReference>
<feature type="chain" id="PRO_5040361003" description="Cupredoxin" evidence="1">
    <location>
        <begin position="19"/>
        <end position="380"/>
    </location>
</feature>
<evidence type="ECO:0000256" key="1">
    <source>
        <dbReference type="SAM" id="SignalP"/>
    </source>
</evidence>